<organism evidence="1 2">
    <name type="scientific">Dreissena polymorpha</name>
    <name type="common">Zebra mussel</name>
    <name type="synonym">Mytilus polymorpha</name>
    <dbReference type="NCBI Taxonomy" id="45954"/>
    <lineage>
        <taxon>Eukaryota</taxon>
        <taxon>Metazoa</taxon>
        <taxon>Spiralia</taxon>
        <taxon>Lophotrochozoa</taxon>
        <taxon>Mollusca</taxon>
        <taxon>Bivalvia</taxon>
        <taxon>Autobranchia</taxon>
        <taxon>Heteroconchia</taxon>
        <taxon>Euheterodonta</taxon>
        <taxon>Imparidentia</taxon>
        <taxon>Neoheterodontei</taxon>
        <taxon>Myida</taxon>
        <taxon>Dreissenoidea</taxon>
        <taxon>Dreissenidae</taxon>
        <taxon>Dreissena</taxon>
    </lineage>
</organism>
<dbReference type="Proteomes" id="UP000828390">
    <property type="component" value="Unassembled WGS sequence"/>
</dbReference>
<reference evidence="1" key="2">
    <citation type="submission" date="2020-11" db="EMBL/GenBank/DDBJ databases">
        <authorList>
            <person name="McCartney M.A."/>
            <person name="Auch B."/>
            <person name="Kono T."/>
            <person name="Mallez S."/>
            <person name="Becker A."/>
            <person name="Gohl D.M."/>
            <person name="Silverstein K.A.T."/>
            <person name="Koren S."/>
            <person name="Bechman K.B."/>
            <person name="Herman A."/>
            <person name="Abrahante J.E."/>
            <person name="Garbe J."/>
        </authorList>
    </citation>
    <scope>NUCLEOTIDE SEQUENCE</scope>
    <source>
        <strain evidence="1">Duluth1</strain>
        <tissue evidence="1">Whole animal</tissue>
    </source>
</reference>
<proteinExistence type="predicted"/>
<gene>
    <name evidence="1" type="ORF">DPMN_175102</name>
</gene>
<dbReference type="AlphaFoldDB" id="A0A9D4IHS5"/>
<evidence type="ECO:0000313" key="1">
    <source>
        <dbReference type="EMBL" id="KAH3773734.1"/>
    </source>
</evidence>
<evidence type="ECO:0000313" key="2">
    <source>
        <dbReference type="Proteomes" id="UP000828390"/>
    </source>
</evidence>
<name>A0A9D4IHS5_DREPO</name>
<dbReference type="EMBL" id="JAIWYP010000009">
    <property type="protein sequence ID" value="KAH3773734.1"/>
    <property type="molecule type" value="Genomic_DNA"/>
</dbReference>
<reference evidence="1" key="1">
    <citation type="journal article" date="2019" name="bioRxiv">
        <title>The Genome of the Zebra Mussel, Dreissena polymorpha: A Resource for Invasive Species Research.</title>
        <authorList>
            <person name="McCartney M.A."/>
            <person name="Auch B."/>
            <person name="Kono T."/>
            <person name="Mallez S."/>
            <person name="Zhang Y."/>
            <person name="Obille A."/>
            <person name="Becker A."/>
            <person name="Abrahante J.E."/>
            <person name="Garbe J."/>
            <person name="Badalamenti J.P."/>
            <person name="Herman A."/>
            <person name="Mangelson H."/>
            <person name="Liachko I."/>
            <person name="Sullivan S."/>
            <person name="Sone E.D."/>
            <person name="Koren S."/>
            <person name="Silverstein K.A.T."/>
            <person name="Beckman K.B."/>
            <person name="Gohl D.M."/>
        </authorList>
    </citation>
    <scope>NUCLEOTIDE SEQUENCE</scope>
    <source>
        <strain evidence="1">Duluth1</strain>
        <tissue evidence="1">Whole animal</tissue>
    </source>
</reference>
<accession>A0A9D4IHS5</accession>
<sequence>MGSTITSQLKPTSPLTPEQYDACKWKVMLREQSHKVHTINSGYRLFESDGMKMMELNSDYVNSCWDGSLINVYCSGNESNYIKLELEGELNAVLVYK</sequence>
<protein>
    <submittedName>
        <fullName evidence="1">Uncharacterized protein</fullName>
    </submittedName>
</protein>
<comment type="caution">
    <text evidence="1">The sequence shown here is derived from an EMBL/GenBank/DDBJ whole genome shotgun (WGS) entry which is preliminary data.</text>
</comment>
<keyword evidence="2" id="KW-1185">Reference proteome</keyword>